<keyword evidence="3" id="KW-1185">Reference proteome</keyword>
<dbReference type="EnsemblMetazoa" id="GPPI045270-RA">
    <property type="protein sequence ID" value="GPPI045270-PA"/>
    <property type="gene ID" value="GPPI045270"/>
</dbReference>
<feature type="transmembrane region" description="Helical" evidence="1">
    <location>
        <begin position="12"/>
        <end position="29"/>
    </location>
</feature>
<organism evidence="2 3">
    <name type="scientific">Glossina palpalis gambiensis</name>
    <dbReference type="NCBI Taxonomy" id="67801"/>
    <lineage>
        <taxon>Eukaryota</taxon>
        <taxon>Metazoa</taxon>
        <taxon>Ecdysozoa</taxon>
        <taxon>Arthropoda</taxon>
        <taxon>Hexapoda</taxon>
        <taxon>Insecta</taxon>
        <taxon>Pterygota</taxon>
        <taxon>Neoptera</taxon>
        <taxon>Endopterygota</taxon>
        <taxon>Diptera</taxon>
        <taxon>Brachycera</taxon>
        <taxon>Muscomorpha</taxon>
        <taxon>Hippoboscoidea</taxon>
        <taxon>Glossinidae</taxon>
        <taxon>Glossina</taxon>
    </lineage>
</organism>
<evidence type="ECO:0000256" key="1">
    <source>
        <dbReference type="SAM" id="Phobius"/>
    </source>
</evidence>
<proteinExistence type="predicted"/>
<evidence type="ECO:0000313" key="2">
    <source>
        <dbReference type="EnsemblMetazoa" id="GPPI045270-PA"/>
    </source>
</evidence>
<keyword evidence="1" id="KW-0812">Transmembrane</keyword>
<dbReference type="EMBL" id="JXJN01023240">
    <property type="status" value="NOT_ANNOTATED_CDS"/>
    <property type="molecule type" value="Genomic_DNA"/>
</dbReference>
<reference evidence="3" key="1">
    <citation type="submission" date="2015-01" db="EMBL/GenBank/DDBJ databases">
        <authorList>
            <person name="Aksoy S."/>
            <person name="Warren W."/>
            <person name="Wilson R.K."/>
        </authorList>
    </citation>
    <scope>NUCLEOTIDE SEQUENCE [LARGE SCALE GENOMIC DNA]</scope>
    <source>
        <strain evidence="3">IAEA</strain>
    </source>
</reference>
<sequence>MLVKSMDLNLGRFDVLALFGGFKVLLWFLRTANSKIFISSGLKQRYIINRRRARTARKIA</sequence>
<reference evidence="2" key="2">
    <citation type="submission" date="2020-05" db="UniProtKB">
        <authorList>
            <consortium name="EnsemblMetazoa"/>
        </authorList>
    </citation>
    <scope>IDENTIFICATION</scope>
    <source>
        <strain evidence="2">IAEA</strain>
    </source>
</reference>
<dbReference type="Proteomes" id="UP000092460">
    <property type="component" value="Unassembled WGS sequence"/>
</dbReference>
<evidence type="ECO:0000313" key="3">
    <source>
        <dbReference type="Proteomes" id="UP000092460"/>
    </source>
</evidence>
<keyword evidence="1" id="KW-1133">Transmembrane helix</keyword>
<name>A0A1B0BZP5_9MUSC</name>
<dbReference type="VEuPathDB" id="VectorBase:GPPI045270"/>
<accession>A0A1B0BZP5</accession>
<dbReference type="AlphaFoldDB" id="A0A1B0BZP5"/>
<protein>
    <submittedName>
        <fullName evidence="2">Uncharacterized protein</fullName>
    </submittedName>
</protein>
<keyword evidence="1" id="KW-0472">Membrane</keyword>